<feature type="transmembrane region" description="Helical" evidence="2">
    <location>
        <begin position="12"/>
        <end position="33"/>
    </location>
</feature>
<gene>
    <name evidence="3" type="ORF">SPHI_19590</name>
</gene>
<reference evidence="3 4" key="1">
    <citation type="submission" date="2016-11" db="EMBL/GenBank/DDBJ databases">
        <title>Genome sequence of Sphingomonas jeddahensis G39.</title>
        <authorList>
            <person name="Poehlein A."/>
            <person name="Wuebbeler J.H."/>
            <person name="Steinbuechel A."/>
            <person name="Daniel R."/>
        </authorList>
    </citation>
    <scope>NUCLEOTIDE SEQUENCE [LARGE SCALE GENOMIC DNA]</scope>
    <source>
        <strain evidence="3 4">G39</strain>
    </source>
</reference>
<sequence length="302" mass="32035">MDSERSGTDLSGYIFPLVMLVIGVVAAALVAAMPQASLDVLVWRLGLPKIIAAAAPPIGATGRTLLALAVLAPFVGAAGLAWRLRGQAAAMLKRRTVLRDVPTMRRADAHPDHPPRRPIRAEEDLGPPLPIITVAPARGVPEPEQPLPADLDQRLASFDPISIPDVPREPCRAVPPLAVVVVPAREEDEEFAEPVAEESILDFLAEAPEPEPEPEPKIEPVQEAPRPVSEPAMAMAPEPAPATAAAPVGSDEPASLATLLERLERGAQRRKAPEPAPPSEPPAPTATSLDDTLVMLRRMARS</sequence>
<dbReference type="OrthoDB" id="7570758at2"/>
<proteinExistence type="predicted"/>
<protein>
    <submittedName>
        <fullName evidence="3">Uncharacterized protein</fullName>
    </submittedName>
</protein>
<feature type="compositionally biased region" description="Pro residues" evidence="1">
    <location>
        <begin position="274"/>
        <end position="284"/>
    </location>
</feature>
<feature type="compositionally biased region" description="Low complexity" evidence="1">
    <location>
        <begin position="230"/>
        <end position="247"/>
    </location>
</feature>
<accession>A0A1V2ETX3</accession>
<feature type="region of interest" description="Disordered" evidence="1">
    <location>
        <begin position="208"/>
        <end position="291"/>
    </location>
</feature>
<comment type="caution">
    <text evidence="3">The sequence shown here is derived from an EMBL/GenBank/DDBJ whole genome shotgun (WGS) entry which is preliminary data.</text>
</comment>
<dbReference type="RefSeq" id="WP_076744733.1">
    <property type="nucleotide sequence ID" value="NZ_MPSB01000008.1"/>
</dbReference>
<organism evidence="3 4">
    <name type="scientific">Sphingomonas jeddahensis</name>
    <dbReference type="NCBI Taxonomy" id="1915074"/>
    <lineage>
        <taxon>Bacteria</taxon>
        <taxon>Pseudomonadati</taxon>
        <taxon>Pseudomonadota</taxon>
        <taxon>Alphaproteobacteria</taxon>
        <taxon>Sphingomonadales</taxon>
        <taxon>Sphingomonadaceae</taxon>
        <taxon>Sphingomonas</taxon>
    </lineage>
</organism>
<name>A0A1V2ETX3_9SPHN</name>
<dbReference type="Proteomes" id="UP000188729">
    <property type="component" value="Unassembled WGS sequence"/>
</dbReference>
<dbReference type="AlphaFoldDB" id="A0A1V2ETX3"/>
<dbReference type="EMBL" id="MPSB01000008">
    <property type="protein sequence ID" value="ONF95758.1"/>
    <property type="molecule type" value="Genomic_DNA"/>
</dbReference>
<feature type="transmembrane region" description="Helical" evidence="2">
    <location>
        <begin position="65"/>
        <end position="84"/>
    </location>
</feature>
<keyword evidence="4" id="KW-1185">Reference proteome</keyword>
<keyword evidence="2" id="KW-0812">Transmembrane</keyword>
<dbReference type="STRING" id="1915074.SPHI_19590"/>
<keyword evidence="2" id="KW-1133">Transmembrane helix</keyword>
<evidence type="ECO:0000313" key="4">
    <source>
        <dbReference type="Proteomes" id="UP000188729"/>
    </source>
</evidence>
<feature type="compositionally biased region" description="Basic and acidic residues" evidence="1">
    <location>
        <begin position="261"/>
        <end position="273"/>
    </location>
</feature>
<keyword evidence="2" id="KW-0472">Membrane</keyword>
<evidence type="ECO:0000256" key="1">
    <source>
        <dbReference type="SAM" id="MobiDB-lite"/>
    </source>
</evidence>
<evidence type="ECO:0000313" key="3">
    <source>
        <dbReference type="EMBL" id="ONF95758.1"/>
    </source>
</evidence>
<evidence type="ECO:0000256" key="2">
    <source>
        <dbReference type="SAM" id="Phobius"/>
    </source>
</evidence>